<dbReference type="InterPro" id="IPR029063">
    <property type="entry name" value="SAM-dependent_MTases_sf"/>
</dbReference>
<sequence>MSHPNQMTFVSRMQQRFPDYFTNRKVLEIGSLNINGSVRQFFSGCDYLGVDLGPGADVDLICNGHELDFPDRSFDTVISCECLEHDIYWEQTFLKMCELSDGLVIMSCATTGRAEHGTTKTSPEAAPFTNDYYQNLTSQDFRDNFDLINLFKDFGFEVNEESHDLYFWGLR</sequence>
<dbReference type="EMBL" id="LR796146">
    <property type="protein sequence ID" value="CAB4121418.1"/>
    <property type="molecule type" value="Genomic_DNA"/>
</dbReference>
<proteinExistence type="predicted"/>
<accession>A0A6J5KHA7</accession>
<organism evidence="1">
    <name type="scientific">uncultured Caudovirales phage</name>
    <dbReference type="NCBI Taxonomy" id="2100421"/>
    <lineage>
        <taxon>Viruses</taxon>
        <taxon>Duplodnaviria</taxon>
        <taxon>Heunggongvirae</taxon>
        <taxon>Uroviricota</taxon>
        <taxon>Caudoviricetes</taxon>
        <taxon>Peduoviridae</taxon>
        <taxon>Maltschvirus</taxon>
        <taxon>Maltschvirus maltsch</taxon>
    </lineage>
</organism>
<evidence type="ECO:0000313" key="1">
    <source>
        <dbReference type="EMBL" id="CAB4121418.1"/>
    </source>
</evidence>
<evidence type="ECO:0008006" key="2">
    <source>
        <dbReference type="Google" id="ProtNLM"/>
    </source>
</evidence>
<reference evidence="1" key="1">
    <citation type="submission" date="2020-04" db="EMBL/GenBank/DDBJ databases">
        <authorList>
            <person name="Chiriac C."/>
            <person name="Salcher M."/>
            <person name="Ghai R."/>
            <person name="Kavagutti S V."/>
        </authorList>
    </citation>
    <scope>NUCLEOTIDE SEQUENCE</scope>
</reference>
<dbReference type="Gene3D" id="3.40.50.150">
    <property type="entry name" value="Vaccinia Virus protein VP39"/>
    <property type="match status" value="1"/>
</dbReference>
<protein>
    <recommendedName>
        <fullName evidence="2">AdoMet_MTases domain containing protein</fullName>
    </recommendedName>
</protein>
<name>A0A6J5KHA7_9CAUD</name>
<gene>
    <name evidence="1" type="ORF">UFOVP12_50</name>
</gene>
<dbReference type="SUPFAM" id="SSF53335">
    <property type="entry name" value="S-adenosyl-L-methionine-dependent methyltransferases"/>
    <property type="match status" value="1"/>
</dbReference>